<dbReference type="SMART" id="SM00857">
    <property type="entry name" value="Resolvase"/>
    <property type="match status" value="1"/>
</dbReference>
<dbReference type="Gene3D" id="3.40.50.1390">
    <property type="entry name" value="Resolvase, N-terminal catalytic domain"/>
    <property type="match status" value="1"/>
</dbReference>
<feature type="domain" description="Resolvase/invertase-type recombinase catalytic" evidence="7">
    <location>
        <begin position="6"/>
        <end position="139"/>
    </location>
</feature>
<name>U2YBT9_9SPHN</name>
<evidence type="ECO:0000256" key="6">
    <source>
        <dbReference type="PROSITE-ProRule" id="PRU10137"/>
    </source>
</evidence>
<keyword evidence="2" id="KW-0229">DNA integration</keyword>
<evidence type="ECO:0000256" key="4">
    <source>
        <dbReference type="ARBA" id="ARBA00023172"/>
    </source>
</evidence>
<dbReference type="InterPro" id="IPR050639">
    <property type="entry name" value="SSR_resolvase"/>
</dbReference>
<dbReference type="SUPFAM" id="SSF46689">
    <property type="entry name" value="Homeodomain-like"/>
    <property type="match status" value="1"/>
</dbReference>
<dbReference type="InterPro" id="IPR006118">
    <property type="entry name" value="Recombinase_CS"/>
</dbReference>
<dbReference type="InterPro" id="IPR006120">
    <property type="entry name" value="Resolvase_HTH_dom"/>
</dbReference>
<feature type="active site" description="O-(5'-phospho-DNA)-serine intermediate" evidence="5 6">
    <location>
        <position position="14"/>
    </location>
</feature>
<dbReference type="CDD" id="cd03768">
    <property type="entry name" value="SR_ResInv"/>
    <property type="match status" value="1"/>
</dbReference>
<keyword evidence="4" id="KW-0233">DNA recombination</keyword>
<sequence length="195" mass="21171">MTGTTRLVGYARVSTADQNTDLQINALRGAGCAAIFEDKITGIAHAREGLDLALASIGQGEKLVVWKLDRLGRSIPHVMTVIADLEKRGASLVSLTENFDTSTEAGEIYSTILALFAHVERRMISQRTRAGLRAAKERGVVLGRRRKLSPSQIAEARNLMASGDMKAEAVAERYGVARATLFRNLKRQVPARLAA</sequence>
<dbReference type="Proteomes" id="UP000016568">
    <property type="component" value="Unassembled WGS sequence"/>
</dbReference>
<organism evidence="8 9">
    <name type="scientific">Caenibius tardaugens NBRC 16725</name>
    <dbReference type="NCBI Taxonomy" id="1219035"/>
    <lineage>
        <taxon>Bacteria</taxon>
        <taxon>Pseudomonadati</taxon>
        <taxon>Pseudomonadota</taxon>
        <taxon>Alphaproteobacteria</taxon>
        <taxon>Sphingomonadales</taxon>
        <taxon>Erythrobacteraceae</taxon>
        <taxon>Caenibius</taxon>
    </lineage>
</organism>
<comment type="similarity">
    <text evidence="1">Belongs to the site-specific recombinase resolvase family.</text>
</comment>
<evidence type="ECO:0000313" key="8">
    <source>
        <dbReference type="EMBL" id="GAD50996.1"/>
    </source>
</evidence>
<dbReference type="PANTHER" id="PTHR30461">
    <property type="entry name" value="DNA-INVERTASE FROM LAMBDOID PROPHAGE"/>
    <property type="match status" value="1"/>
</dbReference>
<dbReference type="PROSITE" id="PS00398">
    <property type="entry name" value="RECOMBINASES_2"/>
    <property type="match status" value="1"/>
</dbReference>
<dbReference type="OrthoDB" id="114045at2"/>
<proteinExistence type="inferred from homology"/>
<dbReference type="CDD" id="cd00569">
    <property type="entry name" value="HTH_Hin_like"/>
    <property type="match status" value="1"/>
</dbReference>
<accession>U2YBT9</accession>
<dbReference type="GO" id="GO:0000150">
    <property type="term" value="F:DNA strand exchange activity"/>
    <property type="evidence" value="ECO:0007669"/>
    <property type="project" value="InterPro"/>
</dbReference>
<dbReference type="Pfam" id="PF02796">
    <property type="entry name" value="HTH_7"/>
    <property type="match status" value="1"/>
</dbReference>
<evidence type="ECO:0000256" key="1">
    <source>
        <dbReference type="ARBA" id="ARBA00009913"/>
    </source>
</evidence>
<dbReference type="Pfam" id="PF00239">
    <property type="entry name" value="Resolvase"/>
    <property type="match status" value="1"/>
</dbReference>
<evidence type="ECO:0000256" key="5">
    <source>
        <dbReference type="PIRSR" id="PIRSR606118-50"/>
    </source>
</evidence>
<dbReference type="KEGG" id="ntd:EGO55_19495"/>
<dbReference type="PROSITE" id="PS51736">
    <property type="entry name" value="RECOMBINASES_3"/>
    <property type="match status" value="1"/>
</dbReference>
<evidence type="ECO:0000256" key="3">
    <source>
        <dbReference type="ARBA" id="ARBA00023125"/>
    </source>
</evidence>
<dbReference type="SUPFAM" id="SSF53041">
    <property type="entry name" value="Resolvase-like"/>
    <property type="match status" value="1"/>
</dbReference>
<evidence type="ECO:0000259" key="7">
    <source>
        <dbReference type="PROSITE" id="PS51736"/>
    </source>
</evidence>
<dbReference type="InterPro" id="IPR036162">
    <property type="entry name" value="Resolvase-like_N_sf"/>
</dbReference>
<keyword evidence="9" id="KW-1185">Reference proteome</keyword>
<dbReference type="PANTHER" id="PTHR30461:SF2">
    <property type="entry name" value="SERINE RECOMBINASE PINE-RELATED"/>
    <property type="match status" value="1"/>
</dbReference>
<evidence type="ECO:0000256" key="2">
    <source>
        <dbReference type="ARBA" id="ARBA00022908"/>
    </source>
</evidence>
<evidence type="ECO:0000313" key="9">
    <source>
        <dbReference type="Proteomes" id="UP000016568"/>
    </source>
</evidence>
<dbReference type="eggNOG" id="COG1961">
    <property type="taxonomic scope" value="Bacteria"/>
</dbReference>
<dbReference type="GO" id="GO:0015074">
    <property type="term" value="P:DNA integration"/>
    <property type="evidence" value="ECO:0007669"/>
    <property type="project" value="UniProtKB-KW"/>
</dbReference>
<dbReference type="InterPro" id="IPR006119">
    <property type="entry name" value="Resolv_N"/>
</dbReference>
<dbReference type="RefSeq" id="WP_021691814.1">
    <property type="nucleotide sequence ID" value="NZ_BASZ01000013.1"/>
</dbReference>
<dbReference type="GO" id="GO:0003677">
    <property type="term" value="F:DNA binding"/>
    <property type="evidence" value="ECO:0007669"/>
    <property type="project" value="UniProtKB-KW"/>
</dbReference>
<gene>
    <name evidence="8" type="ORF">NT2_13_00830</name>
</gene>
<dbReference type="AlphaFoldDB" id="U2YBT9"/>
<dbReference type="Gene3D" id="1.10.10.60">
    <property type="entry name" value="Homeodomain-like"/>
    <property type="match status" value="1"/>
</dbReference>
<keyword evidence="3" id="KW-0238">DNA-binding</keyword>
<reference evidence="8 9" key="1">
    <citation type="submission" date="2013-09" db="EMBL/GenBank/DDBJ databases">
        <title>Whole genome shotgun sequence of Novosphingobium tardaugens NBRC 16725.</title>
        <authorList>
            <person name="Isaki S."/>
            <person name="Hosoyama A."/>
            <person name="Tsuchikane K."/>
            <person name="Katsumata H."/>
            <person name="Ando Y."/>
            <person name="Yamazaki S."/>
            <person name="Fujita N."/>
        </authorList>
    </citation>
    <scope>NUCLEOTIDE SEQUENCE [LARGE SCALE GENOMIC DNA]</scope>
    <source>
        <strain evidence="8 9">NBRC 16725</strain>
    </source>
</reference>
<dbReference type="InterPro" id="IPR009057">
    <property type="entry name" value="Homeodomain-like_sf"/>
</dbReference>
<dbReference type="EMBL" id="BASZ01000013">
    <property type="protein sequence ID" value="GAD50996.1"/>
    <property type="molecule type" value="Genomic_DNA"/>
</dbReference>
<comment type="caution">
    <text evidence="8">The sequence shown here is derived from an EMBL/GenBank/DDBJ whole genome shotgun (WGS) entry which is preliminary data.</text>
</comment>
<protein>
    <submittedName>
        <fullName evidence="8">Putative recombinase</fullName>
    </submittedName>
</protein>
<dbReference type="PROSITE" id="PS00397">
    <property type="entry name" value="RECOMBINASES_1"/>
    <property type="match status" value="1"/>
</dbReference>